<evidence type="ECO:0000313" key="2">
    <source>
        <dbReference type="EMBL" id="KAK4539302.1"/>
    </source>
</evidence>
<gene>
    <name evidence="2" type="ORF">LTR36_000795</name>
</gene>
<protein>
    <submittedName>
        <fullName evidence="2">Uncharacterized protein</fullName>
    </submittedName>
</protein>
<feature type="region of interest" description="Disordered" evidence="1">
    <location>
        <begin position="165"/>
        <end position="186"/>
    </location>
</feature>
<organism evidence="2 3">
    <name type="scientific">Oleoguttula mirabilis</name>
    <dbReference type="NCBI Taxonomy" id="1507867"/>
    <lineage>
        <taxon>Eukaryota</taxon>
        <taxon>Fungi</taxon>
        <taxon>Dikarya</taxon>
        <taxon>Ascomycota</taxon>
        <taxon>Pezizomycotina</taxon>
        <taxon>Dothideomycetes</taxon>
        <taxon>Dothideomycetidae</taxon>
        <taxon>Mycosphaerellales</taxon>
        <taxon>Teratosphaeriaceae</taxon>
        <taxon>Oleoguttula</taxon>
    </lineage>
</organism>
<reference evidence="2 3" key="1">
    <citation type="submission" date="2021-11" db="EMBL/GenBank/DDBJ databases">
        <title>Black yeast isolated from Biological Soil Crust.</title>
        <authorList>
            <person name="Kurbessoian T."/>
        </authorList>
    </citation>
    <scope>NUCLEOTIDE SEQUENCE [LARGE SCALE GENOMIC DNA]</scope>
    <source>
        <strain evidence="2 3">CCFEE 5522</strain>
    </source>
</reference>
<sequence length="186" mass="19379">MVFVTTNGDAAIAGLREQILANAVVLFRSIVSNHKNDLKLKSSEPRPPPPTTKPIGSKYSPTKPSTSTALKTKTPYNPKTNTDYVPASEAFDLLVLKESAPTTEYCAVLAYQSDGQDKAAARGESKATVSEALGSLLDVTATQLRNVMGVGKACDCGLSAGPGDGATVHETSVHGKSGVVTEESKA</sequence>
<feature type="region of interest" description="Disordered" evidence="1">
    <location>
        <begin position="38"/>
        <end position="81"/>
    </location>
</feature>
<dbReference type="AlphaFoldDB" id="A0AAV9J350"/>
<proteinExistence type="predicted"/>
<dbReference type="Proteomes" id="UP001324427">
    <property type="component" value="Unassembled WGS sequence"/>
</dbReference>
<keyword evidence="3" id="KW-1185">Reference proteome</keyword>
<name>A0AAV9J350_9PEZI</name>
<feature type="compositionally biased region" description="Low complexity" evidence="1">
    <location>
        <begin position="53"/>
        <end position="81"/>
    </location>
</feature>
<comment type="caution">
    <text evidence="2">The sequence shown here is derived from an EMBL/GenBank/DDBJ whole genome shotgun (WGS) entry which is preliminary data.</text>
</comment>
<dbReference type="EMBL" id="JAVFHQ010000102">
    <property type="protein sequence ID" value="KAK4539302.1"/>
    <property type="molecule type" value="Genomic_DNA"/>
</dbReference>
<evidence type="ECO:0000256" key="1">
    <source>
        <dbReference type="SAM" id="MobiDB-lite"/>
    </source>
</evidence>
<accession>A0AAV9J350</accession>
<evidence type="ECO:0000313" key="3">
    <source>
        <dbReference type="Proteomes" id="UP001324427"/>
    </source>
</evidence>